<dbReference type="AlphaFoldDB" id="A0A1S9DP78"/>
<dbReference type="CDD" id="cd12148">
    <property type="entry name" value="fungal_TF_MHR"/>
    <property type="match status" value="1"/>
</dbReference>
<dbReference type="GO" id="GO:0003700">
    <property type="term" value="F:DNA-binding transcription factor activity"/>
    <property type="evidence" value="ECO:0007669"/>
    <property type="project" value="InterPro"/>
</dbReference>
<dbReference type="InterPro" id="IPR050987">
    <property type="entry name" value="AtrR-like"/>
</dbReference>
<dbReference type="PANTHER" id="PTHR46910">
    <property type="entry name" value="TRANSCRIPTION FACTOR PDR1"/>
    <property type="match status" value="1"/>
</dbReference>
<dbReference type="GO" id="GO:0008270">
    <property type="term" value="F:zinc ion binding"/>
    <property type="evidence" value="ECO:0007669"/>
    <property type="project" value="InterPro"/>
</dbReference>
<dbReference type="Pfam" id="PF04082">
    <property type="entry name" value="Fungal_trans"/>
    <property type="match status" value="1"/>
</dbReference>
<keyword evidence="3" id="KW-0539">Nucleus</keyword>
<comment type="caution">
    <text evidence="5">The sequence shown here is derived from an EMBL/GenBank/DDBJ whole genome shotgun (WGS) entry which is preliminary data.</text>
</comment>
<proteinExistence type="predicted"/>
<dbReference type="GO" id="GO:0003677">
    <property type="term" value="F:DNA binding"/>
    <property type="evidence" value="ECO:0007669"/>
    <property type="project" value="InterPro"/>
</dbReference>
<name>A0A1S9DP78_ASPOZ</name>
<reference evidence="5 6" key="1">
    <citation type="submission" date="2016-10" db="EMBL/GenBank/DDBJ databases">
        <title>Genome sequencing of Aspergillus oryzae BCC7051.</title>
        <authorList>
            <person name="Thammarongtham C."/>
            <person name="Vorapreeda T."/>
            <person name="Nookaew I."/>
            <person name="Srisuk T."/>
            <person name="Land M."/>
            <person name="Jeennor S."/>
            <person name="Laoteng K."/>
        </authorList>
    </citation>
    <scope>NUCLEOTIDE SEQUENCE [LARGE SCALE GENOMIC DNA]</scope>
    <source>
        <strain evidence="5 6">BCC7051</strain>
    </source>
</reference>
<feature type="domain" description="Xylanolytic transcriptional activator regulatory" evidence="4">
    <location>
        <begin position="86"/>
        <end position="318"/>
    </location>
</feature>
<evidence type="ECO:0000256" key="3">
    <source>
        <dbReference type="ARBA" id="ARBA00023242"/>
    </source>
</evidence>
<gene>
    <name evidence="5" type="ORF">OAory_01073630</name>
</gene>
<evidence type="ECO:0000256" key="2">
    <source>
        <dbReference type="ARBA" id="ARBA00023163"/>
    </source>
</evidence>
<keyword evidence="1" id="KW-0805">Transcription regulation</keyword>
<evidence type="ECO:0000313" key="5">
    <source>
        <dbReference type="EMBL" id="OOO10893.1"/>
    </source>
</evidence>
<accession>A0A1S9DP78</accession>
<evidence type="ECO:0000259" key="4">
    <source>
        <dbReference type="Pfam" id="PF04082"/>
    </source>
</evidence>
<sequence length="458" mass="50322">MQIASACAAGRTSVNATSYFRLNRVCCYTEPNGITGPGDSPEDVSSISLPVPDLAQLTSDNIAHTIRTQVFTIIGDESRIRAVAAVYFRTIHPWFPILAEGPFYERLTYILTYTSPDLSLLTLCMVLLGAKPVDDEIPPRMRSLYILLKGFIATLEAIEINSVELLQCRLLLTIFEVGHGMYPAAYISMGANVRAAVALGANEVSKAQLEETFKSPGRAGEARRIWRGIVIADRYVSLESNKGPIIPKALLSGAVGGNDDSEAFDPTLTPSKPLYHFNKLAQASRILEQVLTHVHDPVQHMEFFNAEAIQILKTLSSFRETVQEDYNVPHDLCCSAVAISRSALMTILEFGYSLKAPGLESCAAASYELMQDVIGELVYASESFAAQITPADLEVLPVFVVHSVYKAARLLLGVLRDSPKVDSRRAVSVLEKVLQCMSTRWVTGQRYLDDLKRQKTAS</sequence>
<dbReference type="EMBL" id="MKZY01000003">
    <property type="protein sequence ID" value="OOO10893.1"/>
    <property type="molecule type" value="Genomic_DNA"/>
</dbReference>
<dbReference type="GO" id="GO:0006351">
    <property type="term" value="P:DNA-templated transcription"/>
    <property type="evidence" value="ECO:0007669"/>
    <property type="project" value="InterPro"/>
</dbReference>
<dbReference type="InterPro" id="IPR007219">
    <property type="entry name" value="XnlR_reg_dom"/>
</dbReference>
<keyword evidence="2" id="KW-0804">Transcription</keyword>
<evidence type="ECO:0000313" key="6">
    <source>
        <dbReference type="Proteomes" id="UP000190312"/>
    </source>
</evidence>
<protein>
    <recommendedName>
        <fullName evidence="4">Xylanolytic transcriptional activator regulatory domain-containing protein</fullName>
    </recommendedName>
</protein>
<organism evidence="5 6">
    <name type="scientific">Aspergillus oryzae</name>
    <name type="common">Yellow koji mold</name>
    <dbReference type="NCBI Taxonomy" id="5062"/>
    <lineage>
        <taxon>Eukaryota</taxon>
        <taxon>Fungi</taxon>
        <taxon>Dikarya</taxon>
        <taxon>Ascomycota</taxon>
        <taxon>Pezizomycotina</taxon>
        <taxon>Eurotiomycetes</taxon>
        <taxon>Eurotiomycetidae</taxon>
        <taxon>Eurotiales</taxon>
        <taxon>Aspergillaceae</taxon>
        <taxon>Aspergillus</taxon>
        <taxon>Aspergillus subgen. Circumdati</taxon>
    </lineage>
</organism>
<dbReference type="PANTHER" id="PTHR46910:SF11">
    <property type="entry name" value="ZN(2)-C6 FUNGAL-TYPE DOMAIN-CONTAINING PROTEIN"/>
    <property type="match status" value="1"/>
</dbReference>
<dbReference type="Proteomes" id="UP000190312">
    <property type="component" value="Unassembled WGS sequence"/>
</dbReference>
<evidence type="ECO:0000256" key="1">
    <source>
        <dbReference type="ARBA" id="ARBA00023015"/>
    </source>
</evidence>
<dbReference type="OrthoDB" id="270167at2759"/>